<dbReference type="PANTHER" id="PTHR14119:SF3">
    <property type="entry name" value="ISOCHORISMATASE DOMAIN-CONTAINING PROTEIN 2"/>
    <property type="match status" value="1"/>
</dbReference>
<dbReference type="Proteomes" id="UP001157938">
    <property type="component" value="Unassembled WGS sequence"/>
</dbReference>
<dbReference type="EMBL" id="CAKLBC010000367">
    <property type="protein sequence ID" value="CAH0486137.1"/>
    <property type="molecule type" value="Genomic_DNA"/>
</dbReference>
<proteinExistence type="predicted"/>
<dbReference type="PANTHER" id="PTHR14119">
    <property type="entry name" value="HYDROLASE"/>
    <property type="match status" value="1"/>
</dbReference>
<comment type="caution">
    <text evidence="1">The sequence shown here is derived from an EMBL/GenBank/DDBJ whole genome shotgun (WGS) entry which is preliminary data.</text>
</comment>
<protein>
    <recommendedName>
        <fullName evidence="3">Isochorismatase-like domain-containing protein</fullName>
    </recommendedName>
</protein>
<sequence>MAAQSSVTKRLGRLLPHSSALFVCDVQEIFRSRMFQMQTVIHGTNTMIFAAKLMNIPMVKYNSRLGTTVSAISKNLKDVQNIQTFDEMMFPMFEPETEHHMTTDMPQRKSVLLLWY</sequence>
<reference evidence="1 2" key="1">
    <citation type="submission" date="2021-11" db="EMBL/GenBank/DDBJ databases">
        <authorList>
            <person name="Islam A."/>
            <person name="Islam S."/>
            <person name="Flora M.S."/>
            <person name="Rahman M."/>
            <person name="Ziaur R.M."/>
            <person name="Epstein J.H."/>
            <person name="Hassan M."/>
            <person name="Klassen M."/>
            <person name="Woodard K."/>
            <person name="Webb A."/>
            <person name="Webby R.J."/>
            <person name="El Zowalaty M.E."/>
        </authorList>
    </citation>
    <scope>NUCLEOTIDE SEQUENCE [LARGE SCALE GENOMIC DNA]</scope>
    <source>
        <strain evidence="1">Pf1</strain>
    </source>
</reference>
<keyword evidence="2" id="KW-1185">Reference proteome</keyword>
<accession>A0ABN8BWH9</accession>
<evidence type="ECO:0000313" key="2">
    <source>
        <dbReference type="Proteomes" id="UP001157938"/>
    </source>
</evidence>
<dbReference type="Gene3D" id="3.40.50.850">
    <property type="entry name" value="Isochorismatase-like"/>
    <property type="match status" value="1"/>
</dbReference>
<evidence type="ECO:0008006" key="3">
    <source>
        <dbReference type="Google" id="ProtNLM"/>
    </source>
</evidence>
<gene>
    <name evidence="1" type="ORF">PFR001_LOCUS1788</name>
</gene>
<evidence type="ECO:0000313" key="1">
    <source>
        <dbReference type="EMBL" id="CAH0486137.1"/>
    </source>
</evidence>
<name>A0ABN8BWH9_9STRA</name>
<dbReference type="InterPro" id="IPR036380">
    <property type="entry name" value="Isochorismatase-like_sf"/>
</dbReference>
<dbReference type="InterPro" id="IPR050993">
    <property type="entry name" value="Isochorismatase_domain"/>
</dbReference>
<dbReference type="SUPFAM" id="SSF52499">
    <property type="entry name" value="Isochorismatase-like hydrolases"/>
    <property type="match status" value="1"/>
</dbReference>
<organism evidence="1 2">
    <name type="scientific">Peronospora farinosa</name>
    <dbReference type="NCBI Taxonomy" id="134698"/>
    <lineage>
        <taxon>Eukaryota</taxon>
        <taxon>Sar</taxon>
        <taxon>Stramenopiles</taxon>
        <taxon>Oomycota</taxon>
        <taxon>Peronosporomycetes</taxon>
        <taxon>Peronosporales</taxon>
        <taxon>Peronosporaceae</taxon>
        <taxon>Peronospora</taxon>
    </lineage>
</organism>